<proteinExistence type="predicted"/>
<comment type="caution">
    <text evidence="1">The sequence shown here is derived from an EMBL/GenBank/DDBJ whole genome shotgun (WGS) entry which is preliminary data.</text>
</comment>
<dbReference type="STRING" id="1185876.BN8_03785"/>
<name>I2GL21_9BACT</name>
<evidence type="ECO:0000313" key="2">
    <source>
        <dbReference type="Proteomes" id="UP000009309"/>
    </source>
</evidence>
<dbReference type="AlphaFoldDB" id="I2GL21"/>
<reference evidence="1 2" key="1">
    <citation type="journal article" date="2012" name="J. Bacteriol.">
        <title>Genome Sequence of the Filamentous Bacterium Fibrisoma limi BUZ 3T.</title>
        <authorList>
            <person name="Filippini M."/>
            <person name="Qi W."/>
            <person name="Jaenicke S."/>
            <person name="Goesmann A."/>
            <person name="Smits T.H."/>
            <person name="Bagheri H.C."/>
        </authorList>
    </citation>
    <scope>NUCLEOTIDE SEQUENCE [LARGE SCALE GENOMIC DNA]</scope>
    <source>
        <strain evidence="2">BUZ 3T</strain>
    </source>
</reference>
<evidence type="ECO:0000313" key="1">
    <source>
        <dbReference type="EMBL" id="CCH54597.1"/>
    </source>
</evidence>
<accession>I2GL21</accession>
<dbReference type="EMBL" id="CAIT01000007">
    <property type="protein sequence ID" value="CCH54597.1"/>
    <property type="molecule type" value="Genomic_DNA"/>
</dbReference>
<gene>
    <name evidence="1" type="ORF">BN8_03785</name>
</gene>
<sequence>MYLINKKFNKSPNLLQSLIKQLEIELYLYTR</sequence>
<protein>
    <submittedName>
        <fullName evidence="1">Uncharacterized protein</fullName>
    </submittedName>
</protein>
<dbReference type="Proteomes" id="UP000009309">
    <property type="component" value="Unassembled WGS sequence"/>
</dbReference>
<organism evidence="1 2">
    <name type="scientific">Fibrisoma limi BUZ 3</name>
    <dbReference type="NCBI Taxonomy" id="1185876"/>
    <lineage>
        <taxon>Bacteria</taxon>
        <taxon>Pseudomonadati</taxon>
        <taxon>Bacteroidota</taxon>
        <taxon>Cytophagia</taxon>
        <taxon>Cytophagales</taxon>
        <taxon>Spirosomataceae</taxon>
        <taxon>Fibrisoma</taxon>
    </lineage>
</organism>
<keyword evidence="2" id="KW-1185">Reference proteome</keyword>